<dbReference type="InterPro" id="IPR016193">
    <property type="entry name" value="Cytidine_deaminase-like"/>
</dbReference>
<dbReference type="Pfam" id="PF00383">
    <property type="entry name" value="dCMP_cyt_deam_1"/>
    <property type="match status" value="1"/>
</dbReference>
<protein>
    <submittedName>
        <fullName evidence="6">tRNA(Arg) A34 adenosine deaminase TadA</fullName>
    </submittedName>
</protein>
<dbReference type="PROSITE" id="PS51747">
    <property type="entry name" value="CYT_DCMP_DEAMINASES_2"/>
    <property type="match status" value="1"/>
</dbReference>
<dbReference type="GO" id="GO:0006152">
    <property type="term" value="P:purine nucleoside catabolic process"/>
    <property type="evidence" value="ECO:0007669"/>
    <property type="project" value="TreeGrafter"/>
</dbReference>
<dbReference type="InterPro" id="IPR002125">
    <property type="entry name" value="CMP_dCMP_dom"/>
</dbReference>
<evidence type="ECO:0000256" key="4">
    <source>
        <dbReference type="ARBA" id="ARBA00022833"/>
    </source>
</evidence>
<evidence type="ECO:0000313" key="7">
    <source>
        <dbReference type="Proteomes" id="UP000242818"/>
    </source>
</evidence>
<accession>A0A1C4CCG6</accession>
<proteinExistence type="inferred from homology"/>
<evidence type="ECO:0000256" key="1">
    <source>
        <dbReference type="ARBA" id="ARBA00006576"/>
    </source>
</evidence>
<dbReference type="FunFam" id="3.40.140.10:FF:000011">
    <property type="entry name" value="tRNA-specific adenosine deaminase"/>
    <property type="match status" value="1"/>
</dbReference>
<dbReference type="InterPro" id="IPR016192">
    <property type="entry name" value="APOBEC/CMP_deaminase_Zn-bd"/>
</dbReference>
<feature type="domain" description="CMP/dCMP-type deaminase" evidence="5">
    <location>
        <begin position="1"/>
        <end position="106"/>
    </location>
</feature>
<reference evidence="6 7" key="1">
    <citation type="submission" date="2016-08" db="EMBL/GenBank/DDBJ databases">
        <authorList>
            <person name="Seilhamer J.J."/>
        </authorList>
    </citation>
    <scope>NUCLEOTIDE SEQUENCE [LARGE SCALE GENOMIC DNA]</scope>
    <source>
        <strain evidence="6 7">A37T2</strain>
    </source>
</reference>
<dbReference type="PANTHER" id="PTHR11079">
    <property type="entry name" value="CYTOSINE DEAMINASE FAMILY MEMBER"/>
    <property type="match status" value="1"/>
</dbReference>
<evidence type="ECO:0000313" key="6">
    <source>
        <dbReference type="EMBL" id="SCC16738.1"/>
    </source>
</evidence>
<dbReference type="AlphaFoldDB" id="A0A1C4CCG6"/>
<name>A0A1C4CCG6_9BACT</name>
<evidence type="ECO:0000256" key="3">
    <source>
        <dbReference type="ARBA" id="ARBA00022801"/>
    </source>
</evidence>
<keyword evidence="3" id="KW-0378">Hydrolase</keyword>
<comment type="similarity">
    <text evidence="1">Belongs to the cytidine and deoxycytidylate deaminase family.</text>
</comment>
<sequence length="150" mass="16685">MDIAIALSAEGMESGDGGPFGAIVVQGDAIVGRGWNQVLRTNDPTAHAEVMAIRDACKNLQTFQLHQCEIYTSCEPCPMCLGAIYWARPQRVYFANTKADAAAIQFDDSFIYEEFNRPHAERKIPLIAMPSAGALRVFQNWKDKGDRQLY</sequence>
<evidence type="ECO:0000256" key="2">
    <source>
        <dbReference type="ARBA" id="ARBA00022723"/>
    </source>
</evidence>
<evidence type="ECO:0000259" key="5">
    <source>
        <dbReference type="PROSITE" id="PS51747"/>
    </source>
</evidence>
<dbReference type="STRING" id="1335309.GA0116948_10458"/>
<keyword evidence="4" id="KW-0862">Zinc</keyword>
<gene>
    <name evidence="6" type="ORF">GA0116948_10458</name>
</gene>
<dbReference type="SUPFAM" id="SSF53927">
    <property type="entry name" value="Cytidine deaminase-like"/>
    <property type="match status" value="1"/>
</dbReference>
<keyword evidence="7" id="KW-1185">Reference proteome</keyword>
<keyword evidence="2" id="KW-0479">Metal-binding</keyword>
<dbReference type="PANTHER" id="PTHR11079:SF161">
    <property type="entry name" value="CMP_DCMP-TYPE DEAMINASE DOMAIN-CONTAINING PROTEIN"/>
    <property type="match status" value="1"/>
</dbReference>
<dbReference type="CDD" id="cd01285">
    <property type="entry name" value="nucleoside_deaminase"/>
    <property type="match status" value="1"/>
</dbReference>
<dbReference type="EMBL" id="FMAR01000004">
    <property type="protein sequence ID" value="SCC16738.1"/>
    <property type="molecule type" value="Genomic_DNA"/>
</dbReference>
<dbReference type="Proteomes" id="UP000242818">
    <property type="component" value="Unassembled WGS sequence"/>
</dbReference>
<organism evidence="6 7">
    <name type="scientific">Chitinophaga costaii</name>
    <dbReference type="NCBI Taxonomy" id="1335309"/>
    <lineage>
        <taxon>Bacteria</taxon>
        <taxon>Pseudomonadati</taxon>
        <taxon>Bacteroidota</taxon>
        <taxon>Chitinophagia</taxon>
        <taxon>Chitinophagales</taxon>
        <taxon>Chitinophagaceae</taxon>
        <taxon>Chitinophaga</taxon>
    </lineage>
</organism>
<dbReference type="PROSITE" id="PS00903">
    <property type="entry name" value="CYT_DCMP_DEAMINASES_1"/>
    <property type="match status" value="1"/>
</dbReference>
<dbReference type="GO" id="GO:0008270">
    <property type="term" value="F:zinc ion binding"/>
    <property type="evidence" value="ECO:0007669"/>
    <property type="project" value="InterPro"/>
</dbReference>
<dbReference type="GO" id="GO:0047974">
    <property type="term" value="F:guanosine deaminase activity"/>
    <property type="evidence" value="ECO:0007669"/>
    <property type="project" value="TreeGrafter"/>
</dbReference>
<dbReference type="Gene3D" id="3.40.140.10">
    <property type="entry name" value="Cytidine Deaminase, domain 2"/>
    <property type="match status" value="1"/>
</dbReference>